<protein>
    <recommendedName>
        <fullName evidence="3">Curlin associated repeat-containing protein</fullName>
    </recommendedName>
</protein>
<dbReference type="Proteomes" id="UP001596287">
    <property type="component" value="Unassembled WGS sequence"/>
</dbReference>
<accession>A0ABW1PRY8</accession>
<keyword evidence="2" id="KW-1185">Reference proteome</keyword>
<evidence type="ECO:0008006" key="3">
    <source>
        <dbReference type="Google" id="ProtNLM"/>
    </source>
</evidence>
<sequence length="174" mass="19045">MKPLFLKMAVITSFFFQTAFSQEEGENPGFDQYSSSVFDSKANALNLVSNMAPATSQSSRVSLNTGVLIQQIGDYNNITATLKSENISLNINQFGDSNDAELLKNANSIKQEILQQGTNNSISDFTYYTNYDVNQQMIQNGENQNITNIGTNSISKDMTVTQSGNGASVIILNQ</sequence>
<proteinExistence type="predicted"/>
<dbReference type="EMBL" id="JBHSQB010000010">
    <property type="protein sequence ID" value="MFC6097848.1"/>
    <property type="molecule type" value="Genomic_DNA"/>
</dbReference>
<evidence type="ECO:0000313" key="2">
    <source>
        <dbReference type="Proteomes" id="UP001596287"/>
    </source>
</evidence>
<dbReference type="RefSeq" id="WP_379792830.1">
    <property type="nucleotide sequence ID" value="NZ_JBHSQB010000010.1"/>
</dbReference>
<organism evidence="1 2">
    <name type="scientific">Flavobacterium qiangtangense</name>
    <dbReference type="NCBI Taxonomy" id="1442595"/>
    <lineage>
        <taxon>Bacteria</taxon>
        <taxon>Pseudomonadati</taxon>
        <taxon>Bacteroidota</taxon>
        <taxon>Flavobacteriia</taxon>
        <taxon>Flavobacteriales</taxon>
        <taxon>Flavobacteriaceae</taxon>
        <taxon>Flavobacterium</taxon>
    </lineage>
</organism>
<gene>
    <name evidence="1" type="ORF">ACFPVY_14415</name>
</gene>
<comment type="caution">
    <text evidence="1">The sequence shown here is derived from an EMBL/GenBank/DDBJ whole genome shotgun (WGS) entry which is preliminary data.</text>
</comment>
<reference evidence="2" key="1">
    <citation type="journal article" date="2019" name="Int. J. Syst. Evol. Microbiol.">
        <title>The Global Catalogue of Microorganisms (GCM) 10K type strain sequencing project: providing services to taxonomists for standard genome sequencing and annotation.</title>
        <authorList>
            <consortium name="The Broad Institute Genomics Platform"/>
            <consortium name="The Broad Institute Genome Sequencing Center for Infectious Disease"/>
            <person name="Wu L."/>
            <person name="Ma J."/>
        </authorList>
    </citation>
    <scope>NUCLEOTIDE SEQUENCE [LARGE SCALE GENOMIC DNA]</scope>
    <source>
        <strain evidence="2">CCUG 49679</strain>
    </source>
</reference>
<evidence type="ECO:0000313" key="1">
    <source>
        <dbReference type="EMBL" id="MFC6097848.1"/>
    </source>
</evidence>
<name>A0ABW1PRY8_9FLAO</name>